<dbReference type="PANTHER" id="PTHR15678">
    <property type="entry name" value="ANTIGEN MLAA-22-RELATED"/>
    <property type="match status" value="1"/>
</dbReference>
<feature type="compositionally biased region" description="Acidic residues" evidence="2">
    <location>
        <begin position="1102"/>
        <end position="1118"/>
    </location>
</feature>
<keyword evidence="4" id="KW-1185">Reference proteome</keyword>
<dbReference type="InterPro" id="IPR045167">
    <property type="entry name" value="Hobbit"/>
</dbReference>
<dbReference type="EMBL" id="JAPFFF010000007">
    <property type="protein sequence ID" value="KAK8885375.1"/>
    <property type="molecule type" value="Genomic_DNA"/>
</dbReference>
<feature type="region of interest" description="Disordered" evidence="2">
    <location>
        <begin position="1087"/>
        <end position="1118"/>
    </location>
</feature>
<sequence>MVMLYFKKTFKTEKSQSLFSFKSITFQTNFSNACAENVHFRIDMRGLLSSHYIFFNLHIESMKIQSFKEAKSLFDFPPHTVRENIGIQVCVHILAIFVKRAQIDLKKFTYVKTNYSVDLEDISFKYAKKYSYSFQLHIPKTHINIPKHLSIDLNPITFNPHLGIDPFLSLINFEALLLSFEFRLSTLKFFIHDHEVRLKPINISFALPRGNITLVTPEIIGTMDIQVPDFMIKINDFSGFLSRQLYAVPHLTLNVSILSIKELEISHETKPVLHVNNFKCSKKGEKPWNIYYQNAEFLYHTKMMKNLLPFYHDHIFIFLLPISNTENRKPYISACNLVGDKLSFKAKITDSTLIKFDISNITIKDYEVKFPNFIGFVNDQKVVSVKKIQIFINQDNFCQAKANSFHLHDRPGMFLEDALTDVKLSCHMIASYLFSFNPNEESLIFPFILTFDKFNIKFHDTNLNRSIVHASHLIPKVNRESIIRQFLLNKKKTEMKLGKETIKEAEFRLSKLAFRDYKEKFEKSAKHRYSFHFVSENCSFSFDSRNFTDKINMIHHLDPTTKLLYSDIEWDLMLGFNFEFKSDTFKVFAFDIEEPIISFKSMNLKGPTIIACPASKSLTNGQFVIDQEVIPLQLNPSSLILFTDMLIAADTFYCYYGYSFQSIYQEMTIRLYGLLPKSIDPSPRFAWFDLLRACFRGQFIFKAENFEWRVPATSNFREIDNYLPLRIEKFHLLCKEGELALNADMLKTPRIYKRKEGPAIFEVPKITATIRHHWGSEKADKEDLHRHFIVIPDASQFNVGGYDTFKYFRAKKIFVDDLTIFLSKAETVTPAITVDIVHLNWLIQPIVFSLNRRHTKSQIAKKLGFRELQRPTYKKYFVELKCTGHVKVIGDTFVIRIFDHFPVNGSIQGSSIDFTFHSFTASSDFGGFMHEHLADAKFKCDSLSLNATDLSYYTYGGLQTRSPTILIMKPFILEYAEEAKIKVNEFLLHFNQLLMKYLIDFITSINFKLTIPNRQYKEMTVISDFPIRKASIEINRGKVFLTSLESDLQIIFILESSCFELLSNKDKQKAFHFQVASLMMFVNGTIRKHRKSRKKHRKDKSDDTDESNNNDNDNDNDEVAEMNEKTDSIMNPFLTVSNVSVFFGQRNMINSFGDLAMSAKTSDVSIIKYLYTELWTDSESPTPSSHVKGSFTEFKMSSTFPTIKITLTVDNDVAEINLEEVTVEMKKTRNKIKELMLMIMNATIKNLSKDAPFPEALYKWTEQSVTKANRPHMQILLKIPPKIKYAYIFSQAEVNMEPSIVNYDAKFWETFLQFINSRFEKKPPKSQKQFILSTGYGTNLPFVVYDKALFPAVLNSQSDDYSTNKTIRAKKASHDEHIILMFRYLRINPISMNVTYRNSDSKFISEINNFQGQMHEIIYHDLTTTMEDLISKIMSDVAKDILPQFLKHVVGFKKQGATPEREMEEWLNSDDKRMSKEEKQKMLLFGSRTLKKK</sequence>
<dbReference type="Pfam" id="PF10344">
    <property type="entry name" value="Hobbit"/>
    <property type="match status" value="1"/>
</dbReference>
<comment type="caution">
    <text evidence="3">The sequence shown here is derived from an EMBL/GenBank/DDBJ whole genome shotgun (WGS) entry which is preliminary data.</text>
</comment>
<name>A0ABR2K2N9_9EUKA</name>
<dbReference type="Proteomes" id="UP001470230">
    <property type="component" value="Unassembled WGS sequence"/>
</dbReference>
<reference evidence="3 4" key="1">
    <citation type="submission" date="2024-04" db="EMBL/GenBank/DDBJ databases">
        <title>Tritrichomonas musculus Genome.</title>
        <authorList>
            <person name="Alves-Ferreira E."/>
            <person name="Grigg M."/>
            <person name="Lorenzi H."/>
            <person name="Galac M."/>
        </authorList>
    </citation>
    <scope>NUCLEOTIDE SEQUENCE [LARGE SCALE GENOMIC DNA]</scope>
    <source>
        <strain evidence="3 4">EAF2021</strain>
    </source>
</reference>
<evidence type="ECO:0008006" key="5">
    <source>
        <dbReference type="Google" id="ProtNLM"/>
    </source>
</evidence>
<keyword evidence="1" id="KW-0175">Coiled coil</keyword>
<evidence type="ECO:0000313" key="3">
    <source>
        <dbReference type="EMBL" id="KAK8885375.1"/>
    </source>
</evidence>
<dbReference type="PANTHER" id="PTHR15678:SF6">
    <property type="entry name" value="BRIDGE-LIKE LIPID TRANSFER PROTEIN FAMILY MEMBER 2"/>
    <property type="match status" value="1"/>
</dbReference>
<gene>
    <name evidence="3" type="ORF">M9Y10_040823</name>
</gene>
<organism evidence="3 4">
    <name type="scientific">Tritrichomonas musculus</name>
    <dbReference type="NCBI Taxonomy" id="1915356"/>
    <lineage>
        <taxon>Eukaryota</taxon>
        <taxon>Metamonada</taxon>
        <taxon>Parabasalia</taxon>
        <taxon>Tritrichomonadida</taxon>
        <taxon>Tritrichomonadidae</taxon>
        <taxon>Tritrichomonas</taxon>
    </lineage>
</organism>
<feature type="coiled-coil region" evidence="1">
    <location>
        <begin position="1211"/>
        <end position="1245"/>
    </location>
</feature>
<protein>
    <recommendedName>
        <fullName evidence="5">FMP27 GFWDK domain-containing protein</fullName>
    </recommendedName>
</protein>
<evidence type="ECO:0000256" key="2">
    <source>
        <dbReference type="SAM" id="MobiDB-lite"/>
    </source>
</evidence>
<evidence type="ECO:0000313" key="4">
    <source>
        <dbReference type="Proteomes" id="UP001470230"/>
    </source>
</evidence>
<feature type="compositionally biased region" description="Basic residues" evidence="2">
    <location>
        <begin position="1087"/>
        <end position="1098"/>
    </location>
</feature>
<accession>A0ABR2K2N9</accession>
<evidence type="ECO:0000256" key="1">
    <source>
        <dbReference type="SAM" id="Coils"/>
    </source>
</evidence>
<proteinExistence type="predicted"/>